<proteinExistence type="predicted"/>
<keyword evidence="2" id="KW-1185">Reference proteome</keyword>
<name>A0A6C2UDX8_PONDE</name>
<reference evidence="1 2" key="1">
    <citation type="submission" date="2019-04" db="EMBL/GenBank/DDBJ databases">
        <authorList>
            <person name="Van Vliet M D."/>
        </authorList>
    </citation>
    <scope>NUCLEOTIDE SEQUENCE [LARGE SCALE GENOMIC DNA]</scope>
    <source>
        <strain evidence="1 2">F1</strain>
    </source>
</reference>
<protein>
    <submittedName>
        <fullName evidence="1">Uncharacterized protein</fullName>
    </submittedName>
</protein>
<organism evidence="1 2">
    <name type="scientific">Pontiella desulfatans</name>
    <dbReference type="NCBI Taxonomy" id="2750659"/>
    <lineage>
        <taxon>Bacteria</taxon>
        <taxon>Pseudomonadati</taxon>
        <taxon>Kiritimatiellota</taxon>
        <taxon>Kiritimatiellia</taxon>
        <taxon>Kiritimatiellales</taxon>
        <taxon>Pontiellaceae</taxon>
        <taxon>Pontiella</taxon>
    </lineage>
</organism>
<dbReference type="Proteomes" id="UP000366872">
    <property type="component" value="Unassembled WGS sequence"/>
</dbReference>
<dbReference type="EMBL" id="CAAHFG010000004">
    <property type="protein sequence ID" value="VGO17574.1"/>
    <property type="molecule type" value="Genomic_DNA"/>
</dbReference>
<sequence length="415" mass="46658">MKYKNKTEYFKKNGRGWLDRSEDTARLVVVCYEYMVQKKLLTSKNIDSLIQLTWITKGKKPNGEIDFDKCLTTVKLPALQQIFNTEEEDLDKMVKIIAEKTGKTERSLHHIVTTPTGIVNLRNTYRGNVSGWVVDNRQQLLKILRDTHSNNSANGAKDIANRVSKLPGVEITGSALHAMTLLSPLLACLAPYNKFPIINANSWVKAMLRELHMPATSAADRFDEFTNLFIRIPCNGLELDQMGPDVFDLLTYKPLAAKKTKKESVLSVAKPRGLSLKDASDINDISSSNKTGMKRIHNSMTNALKKLTDGKFTVREGTGNVAKFDALIEDYARGRDLLVEVKSSWDTGVVRLAVGQLYDYHRHLPSRHKIDMAALFPSRPSKHAFDLLEGLGIKVLWFKTAAYKSIVSNDRSFSL</sequence>
<gene>
    <name evidence="1" type="ORF">PDESU_06172</name>
</gene>
<evidence type="ECO:0000313" key="1">
    <source>
        <dbReference type="EMBL" id="VGO17574.1"/>
    </source>
</evidence>
<dbReference type="RefSeq" id="WP_136083033.1">
    <property type="nucleotide sequence ID" value="NZ_CAAHFG010000004.1"/>
</dbReference>
<dbReference type="AlphaFoldDB" id="A0A6C2UDX8"/>
<evidence type="ECO:0000313" key="2">
    <source>
        <dbReference type="Proteomes" id="UP000366872"/>
    </source>
</evidence>
<accession>A0A6C2UDX8</accession>